<evidence type="ECO:0000256" key="2">
    <source>
        <dbReference type="ARBA" id="ARBA00010663"/>
    </source>
</evidence>
<dbReference type="GO" id="GO:0005886">
    <property type="term" value="C:plasma membrane"/>
    <property type="evidence" value="ECO:0007669"/>
    <property type="project" value="UniProtKB-SubCell"/>
</dbReference>
<dbReference type="EMBL" id="LJIJ01001676">
    <property type="protein sequence ID" value="ODM91085.1"/>
    <property type="molecule type" value="Genomic_DNA"/>
</dbReference>
<comment type="similarity">
    <text evidence="2 11">Belongs to the G-protein coupled receptor 1 family.</text>
</comment>
<protein>
    <submittedName>
        <fullName evidence="14">5-hydroxytryptamine receptor 1D</fullName>
    </submittedName>
</protein>
<dbReference type="PANTHER" id="PTHR24248">
    <property type="entry name" value="ADRENERGIC RECEPTOR-RELATED G-PROTEIN COUPLED RECEPTOR"/>
    <property type="match status" value="1"/>
</dbReference>
<evidence type="ECO:0000256" key="7">
    <source>
        <dbReference type="ARBA" id="ARBA00023136"/>
    </source>
</evidence>
<evidence type="ECO:0000256" key="1">
    <source>
        <dbReference type="ARBA" id="ARBA00004651"/>
    </source>
</evidence>
<keyword evidence="5 12" id="KW-1133">Transmembrane helix</keyword>
<keyword evidence="6 11" id="KW-0297">G-protein coupled receptor</keyword>
<evidence type="ECO:0000256" key="3">
    <source>
        <dbReference type="ARBA" id="ARBA00022475"/>
    </source>
</evidence>
<sequence>IGLECASTFHLAAIAFDRYRSIVDGITYKRRRTFRSVFVKVASLWVITAWMLMDPIMEFNDKTQWSGLEEGYCRYNTSTKWVIHIVVGMYFIPATLLIVLYTKIFLTIKKMLKRREKMCLPVFSSESPCSSYSGIVQRNSEATFLAERKAARMLGFVIGAYRILVTPVYICHLFSSMVTVPKRLFTLAAILVHTNSGGNPVIYAFCSSEFRKAFADVVLFWRKFDMR</sequence>
<evidence type="ECO:0000256" key="12">
    <source>
        <dbReference type="SAM" id="Phobius"/>
    </source>
</evidence>
<evidence type="ECO:0000256" key="9">
    <source>
        <dbReference type="ARBA" id="ARBA00023170"/>
    </source>
</evidence>
<dbReference type="PRINTS" id="PR00237">
    <property type="entry name" value="GPCRRHODOPSN"/>
</dbReference>
<keyword evidence="15" id="KW-1185">Reference proteome</keyword>
<feature type="transmembrane region" description="Helical" evidence="12">
    <location>
        <begin position="81"/>
        <end position="108"/>
    </location>
</feature>
<dbReference type="InterPro" id="IPR017452">
    <property type="entry name" value="GPCR_Rhodpsn_7TM"/>
</dbReference>
<keyword evidence="7 12" id="KW-0472">Membrane</keyword>
<dbReference type="PROSITE" id="PS50262">
    <property type="entry name" value="G_PROTEIN_RECEP_F1_2"/>
    <property type="match status" value="1"/>
</dbReference>
<proteinExistence type="inferred from homology"/>
<dbReference type="PROSITE" id="PS00237">
    <property type="entry name" value="G_PROTEIN_RECEP_F1_1"/>
    <property type="match status" value="1"/>
</dbReference>
<organism evidence="14 15">
    <name type="scientific">Orchesella cincta</name>
    <name type="common">Springtail</name>
    <name type="synonym">Podura cincta</name>
    <dbReference type="NCBI Taxonomy" id="48709"/>
    <lineage>
        <taxon>Eukaryota</taxon>
        <taxon>Metazoa</taxon>
        <taxon>Ecdysozoa</taxon>
        <taxon>Arthropoda</taxon>
        <taxon>Hexapoda</taxon>
        <taxon>Collembola</taxon>
        <taxon>Entomobryomorpha</taxon>
        <taxon>Entomobryoidea</taxon>
        <taxon>Orchesellidae</taxon>
        <taxon>Orchesellinae</taxon>
        <taxon>Orchesella</taxon>
    </lineage>
</organism>
<reference evidence="14 15" key="1">
    <citation type="journal article" date="2016" name="Genome Biol. Evol.">
        <title>Gene Family Evolution Reflects Adaptation to Soil Environmental Stressors in the Genome of the Collembolan Orchesella cincta.</title>
        <authorList>
            <person name="Faddeeva-Vakhrusheva A."/>
            <person name="Derks M.F."/>
            <person name="Anvar S.Y."/>
            <person name="Agamennone V."/>
            <person name="Suring W."/>
            <person name="Smit S."/>
            <person name="van Straalen N.M."/>
            <person name="Roelofs D."/>
        </authorList>
    </citation>
    <scope>NUCLEOTIDE SEQUENCE [LARGE SCALE GENOMIC DNA]</scope>
    <source>
        <tissue evidence="14">Mixed pool</tissue>
    </source>
</reference>
<evidence type="ECO:0000256" key="6">
    <source>
        <dbReference type="ARBA" id="ARBA00023040"/>
    </source>
</evidence>
<feature type="non-terminal residue" evidence="14">
    <location>
        <position position="1"/>
    </location>
</feature>
<accession>A0A1D2MDN1</accession>
<dbReference type="OMA" id="PIMEFND"/>
<name>A0A1D2MDN1_ORCCI</name>
<keyword evidence="3" id="KW-1003">Cell membrane</keyword>
<evidence type="ECO:0000256" key="4">
    <source>
        <dbReference type="ARBA" id="ARBA00022692"/>
    </source>
</evidence>
<dbReference type="SUPFAM" id="SSF81321">
    <property type="entry name" value="Family A G protein-coupled receptor-like"/>
    <property type="match status" value="1"/>
</dbReference>
<evidence type="ECO:0000313" key="15">
    <source>
        <dbReference type="Proteomes" id="UP000094527"/>
    </source>
</evidence>
<evidence type="ECO:0000256" key="11">
    <source>
        <dbReference type="RuleBase" id="RU000688"/>
    </source>
</evidence>
<gene>
    <name evidence="14" type="ORF">Ocin01_15597</name>
</gene>
<dbReference type="AlphaFoldDB" id="A0A1D2MDN1"/>
<evidence type="ECO:0000313" key="14">
    <source>
        <dbReference type="EMBL" id="ODM91085.1"/>
    </source>
</evidence>
<comment type="subcellular location">
    <subcellularLocation>
        <location evidence="1">Cell membrane</location>
        <topology evidence="1">Multi-pass membrane protein</topology>
    </subcellularLocation>
</comment>
<dbReference type="Proteomes" id="UP000094527">
    <property type="component" value="Unassembled WGS sequence"/>
</dbReference>
<dbReference type="Gene3D" id="1.20.1070.10">
    <property type="entry name" value="Rhodopsin 7-helix transmembrane proteins"/>
    <property type="match status" value="1"/>
</dbReference>
<dbReference type="GO" id="GO:0004930">
    <property type="term" value="F:G protein-coupled receptor activity"/>
    <property type="evidence" value="ECO:0007669"/>
    <property type="project" value="UniProtKB-KW"/>
</dbReference>
<keyword evidence="8" id="KW-1015">Disulfide bond</keyword>
<dbReference type="Pfam" id="PF00001">
    <property type="entry name" value="7tm_1"/>
    <property type="match status" value="1"/>
</dbReference>
<evidence type="ECO:0000256" key="8">
    <source>
        <dbReference type="ARBA" id="ARBA00023157"/>
    </source>
</evidence>
<dbReference type="OrthoDB" id="10042731at2759"/>
<feature type="domain" description="G-protein coupled receptors family 1 profile" evidence="13">
    <location>
        <begin position="1"/>
        <end position="203"/>
    </location>
</feature>
<dbReference type="InterPro" id="IPR000276">
    <property type="entry name" value="GPCR_Rhodpsn"/>
</dbReference>
<comment type="caution">
    <text evidence="14">The sequence shown here is derived from an EMBL/GenBank/DDBJ whole genome shotgun (WGS) entry which is preliminary data.</text>
</comment>
<feature type="transmembrane region" description="Helical" evidence="12">
    <location>
        <begin position="37"/>
        <end position="53"/>
    </location>
</feature>
<evidence type="ECO:0000259" key="13">
    <source>
        <dbReference type="PROSITE" id="PS50262"/>
    </source>
</evidence>
<dbReference type="PANTHER" id="PTHR24248:SF125">
    <property type="entry name" value="DOPAMINE D2-LIKE RECEPTOR"/>
    <property type="match status" value="1"/>
</dbReference>
<keyword evidence="4 11" id="KW-0812">Transmembrane</keyword>
<feature type="transmembrane region" description="Helical" evidence="12">
    <location>
        <begin position="153"/>
        <end position="175"/>
    </location>
</feature>
<evidence type="ECO:0000256" key="5">
    <source>
        <dbReference type="ARBA" id="ARBA00022989"/>
    </source>
</evidence>
<keyword evidence="9 11" id="KW-0675">Receptor</keyword>
<evidence type="ECO:0000256" key="10">
    <source>
        <dbReference type="ARBA" id="ARBA00023224"/>
    </source>
</evidence>
<keyword evidence="10 11" id="KW-0807">Transducer</keyword>
<dbReference type="STRING" id="48709.A0A1D2MDN1"/>